<dbReference type="PANTHER" id="PTHR47765">
    <property type="entry name" value="3'-5' EXONUCLEASE DOMAIN-CONTAINING PROTEIN"/>
    <property type="match status" value="1"/>
</dbReference>
<dbReference type="SMART" id="SM00474">
    <property type="entry name" value="35EXOc"/>
    <property type="match status" value="1"/>
</dbReference>
<dbReference type="FunFam" id="3.30.420.10:FF:000222">
    <property type="entry name" value="Polynucleotidyl transferase, ribonuclease H-like superfamily protein"/>
    <property type="match status" value="1"/>
</dbReference>
<keyword evidence="3" id="KW-0540">Nuclease</keyword>
<dbReference type="GO" id="GO:0008408">
    <property type="term" value="F:3'-5' exonuclease activity"/>
    <property type="evidence" value="ECO:0007669"/>
    <property type="project" value="InterPro"/>
</dbReference>
<dbReference type="GO" id="GO:0003676">
    <property type="term" value="F:nucleic acid binding"/>
    <property type="evidence" value="ECO:0007669"/>
    <property type="project" value="InterPro"/>
</dbReference>
<evidence type="ECO:0000313" key="3">
    <source>
        <dbReference type="EMBL" id="RZB87317.1"/>
    </source>
</evidence>
<dbReference type="InterPro" id="IPR036397">
    <property type="entry name" value="RNaseH_sf"/>
</dbReference>
<dbReference type="Gramene" id="XM_028327128.1">
    <property type="protein sequence ID" value="XP_028182929.1"/>
    <property type="gene ID" value="LOC114369860"/>
</dbReference>
<dbReference type="AlphaFoldDB" id="A0A445IMM1"/>
<gene>
    <name evidence="3" type="ORF">D0Y65_027111</name>
</gene>
<evidence type="ECO:0000259" key="1">
    <source>
        <dbReference type="SMART" id="SM00474"/>
    </source>
</evidence>
<dbReference type="InterPro" id="IPR002562">
    <property type="entry name" value="3'-5'_exonuclease_dom"/>
</dbReference>
<dbReference type="Proteomes" id="UP000289340">
    <property type="component" value="Chromosome 10"/>
</dbReference>
<sequence length="566" mass="65409">MSLKENVAKTGNTEDNASQMWTLCKHAFYDLTHVSPVVFLFLLKECYYYGTCKASTKFRALQHQVHLVLSNDPKPEPATFIVQCMYVSPLFEDHSQGFTHLIISALRRFLKRSTTTTEDSLEVKDLVAHLLVDIIWGQIDHDEKIVLKLLEIFDVKLTNVEKAMCQIKEKHDLSCGTAKEFVEQYIVELVKSQLYMTAVTLIEQFSVYQYGQSFLLDMIQSNQFKAAEKWATFMGKQMLSTLVEEFIERNMLKNAHEIIKKNNLKQDFPDVYKRCKESSLKNLAEKGCWEVAEARINNDRQLMEYLVYLAMEAGYMEKVDELCDRYSLSRFLDINVPETSNLQGHYLNLDELLVESIIWVDEVEGLLDATRHIEGFKVIGLDCEWKPNYIKGSKPNKVSIMQIASEDSAFIFDLIKLHKEVPDILDNCLSRILLSPRILKLGYNFQCDAKQLAYSYEELRCFKNYEMLLDIQNVFKEPRGGLAGLTEKILGASLNKTRRNSNWEQRPLTPHQLEYAALDAVVLVHIFRHLPCQGHNKDKSEWKSCIVSLTENAKKFKKCVPKIVDT</sequence>
<accession>A0A445IMM1</accession>
<dbReference type="Gramene" id="XM_028327127.1">
    <property type="protein sequence ID" value="XP_028182928.1"/>
    <property type="gene ID" value="LOC114369860"/>
</dbReference>
<feature type="domain" description="3'-5' exonuclease" evidence="1">
    <location>
        <begin position="357"/>
        <end position="535"/>
    </location>
</feature>
<reference evidence="3 5" key="1">
    <citation type="submission" date="2018-09" db="EMBL/GenBank/DDBJ databases">
        <title>A high-quality reference genome of wild soybean provides a powerful tool to mine soybean genomes.</title>
        <authorList>
            <person name="Xie M."/>
            <person name="Chung C.Y.L."/>
            <person name="Li M.-W."/>
            <person name="Wong F.-L."/>
            <person name="Chan T.-F."/>
            <person name="Lam H.-M."/>
        </authorList>
    </citation>
    <scope>NUCLEOTIDE SEQUENCE [LARGE SCALE GENOMIC DNA]</scope>
    <source>
        <strain evidence="5">cv. W05</strain>
        <tissue evidence="3">Hypocotyl of etiolated seedlings</tissue>
    </source>
</reference>
<dbReference type="PANTHER" id="PTHR47765:SF2">
    <property type="entry name" value="EXONUCLEASE MUT-7 HOMOLOG"/>
    <property type="match status" value="1"/>
</dbReference>
<keyword evidence="3" id="KW-0269">Exonuclease</keyword>
<organism evidence="3 5">
    <name type="scientific">Glycine soja</name>
    <name type="common">Wild soybean</name>
    <dbReference type="NCBI Taxonomy" id="3848"/>
    <lineage>
        <taxon>Eukaryota</taxon>
        <taxon>Viridiplantae</taxon>
        <taxon>Streptophyta</taxon>
        <taxon>Embryophyta</taxon>
        <taxon>Tracheophyta</taxon>
        <taxon>Spermatophyta</taxon>
        <taxon>Magnoliopsida</taxon>
        <taxon>eudicotyledons</taxon>
        <taxon>Gunneridae</taxon>
        <taxon>Pentapetalae</taxon>
        <taxon>rosids</taxon>
        <taxon>fabids</taxon>
        <taxon>Fabales</taxon>
        <taxon>Fabaceae</taxon>
        <taxon>Papilionoideae</taxon>
        <taxon>50 kb inversion clade</taxon>
        <taxon>NPAAA clade</taxon>
        <taxon>indigoferoid/millettioid clade</taxon>
        <taxon>Phaseoleae</taxon>
        <taxon>Glycine</taxon>
        <taxon>Glycine subgen. Soja</taxon>
    </lineage>
</organism>
<evidence type="ECO:0000313" key="5">
    <source>
        <dbReference type="Proteomes" id="UP000289340"/>
    </source>
</evidence>
<comment type="caution">
    <text evidence="3">The sequence shown here is derived from an EMBL/GenBank/DDBJ whole genome shotgun (WGS) entry which is preliminary data.</text>
</comment>
<name>A0A445IMM1_GLYSO</name>
<dbReference type="SUPFAM" id="SSF53098">
    <property type="entry name" value="Ribonuclease H-like"/>
    <property type="match status" value="1"/>
</dbReference>
<dbReference type="Gene3D" id="3.30.420.10">
    <property type="entry name" value="Ribonuclease H-like superfamily/Ribonuclease H"/>
    <property type="match status" value="1"/>
</dbReference>
<dbReference type="InterPro" id="IPR012337">
    <property type="entry name" value="RNaseH-like_sf"/>
</dbReference>
<proteinExistence type="predicted"/>
<evidence type="ECO:0000313" key="2">
    <source>
        <dbReference type="EMBL" id="RZB87316.1"/>
    </source>
</evidence>
<keyword evidence="3" id="KW-0378">Hydrolase</keyword>
<dbReference type="InterPro" id="IPR052408">
    <property type="entry name" value="Exonuclease_MUT-7-like"/>
</dbReference>
<dbReference type="EMBL" id="QZWG01000010">
    <property type="protein sequence ID" value="RZB87316.1"/>
    <property type="molecule type" value="Genomic_DNA"/>
</dbReference>
<dbReference type="EMBL" id="QZWG01000010">
    <property type="protein sequence ID" value="RZB87318.1"/>
    <property type="molecule type" value="Genomic_DNA"/>
</dbReference>
<dbReference type="EMBL" id="QZWG01000010">
    <property type="protein sequence ID" value="RZB87317.1"/>
    <property type="molecule type" value="Genomic_DNA"/>
</dbReference>
<evidence type="ECO:0000313" key="4">
    <source>
        <dbReference type="EMBL" id="RZB87318.1"/>
    </source>
</evidence>
<dbReference type="SMR" id="A0A445IMM1"/>
<protein>
    <submittedName>
        <fullName evidence="2">Exonuclease mut-7-like isoform A</fullName>
    </submittedName>
    <submittedName>
        <fullName evidence="3">Exonuclease mut-7-like isoform B</fullName>
    </submittedName>
    <submittedName>
        <fullName evidence="4">Exonuclease mut-7-like isoform C</fullName>
    </submittedName>
</protein>
<dbReference type="Pfam" id="PF01612">
    <property type="entry name" value="DNA_pol_A_exo1"/>
    <property type="match status" value="1"/>
</dbReference>
<keyword evidence="5" id="KW-1185">Reference proteome</keyword>
<dbReference type="GO" id="GO:0006139">
    <property type="term" value="P:nucleobase-containing compound metabolic process"/>
    <property type="evidence" value="ECO:0007669"/>
    <property type="project" value="InterPro"/>
</dbReference>